<dbReference type="AlphaFoldDB" id="A0A0K1Q8E8"/>
<keyword evidence="1" id="KW-0812">Transmembrane</keyword>
<dbReference type="InterPro" id="IPR025333">
    <property type="entry name" value="DUF4239"/>
</dbReference>
<keyword evidence="1" id="KW-1133">Transmembrane helix</keyword>
<keyword evidence="3" id="KW-1185">Reference proteome</keyword>
<gene>
    <name evidence="2" type="ORF">AKJ09_08667</name>
</gene>
<evidence type="ECO:0008006" key="4">
    <source>
        <dbReference type="Google" id="ProtNLM"/>
    </source>
</evidence>
<reference evidence="2 3" key="1">
    <citation type="submission" date="2015-08" db="EMBL/GenBank/DDBJ databases">
        <authorList>
            <person name="Babu N.S."/>
            <person name="Beckwith C.J."/>
            <person name="Beseler K.G."/>
            <person name="Brison A."/>
            <person name="Carone J.V."/>
            <person name="Caskin T.P."/>
            <person name="Diamond M."/>
            <person name="Durham M.E."/>
            <person name="Foxe J.M."/>
            <person name="Go M."/>
            <person name="Henderson B.A."/>
            <person name="Jones I.B."/>
            <person name="McGettigan J.A."/>
            <person name="Micheletti S.J."/>
            <person name="Nasrallah M.E."/>
            <person name="Ortiz D."/>
            <person name="Piller C.R."/>
            <person name="Privatt S.R."/>
            <person name="Schneider S.L."/>
            <person name="Sharp S."/>
            <person name="Smith T.C."/>
            <person name="Stanton J.D."/>
            <person name="Ullery H.E."/>
            <person name="Wilson R.J."/>
            <person name="Serrano M.G."/>
            <person name="Buck G."/>
            <person name="Lee V."/>
            <person name="Wang Y."/>
            <person name="Carvalho R."/>
            <person name="Voegtly L."/>
            <person name="Shi R."/>
            <person name="Duckworth R."/>
            <person name="Johnson A."/>
            <person name="Loviza R."/>
            <person name="Walstead R."/>
            <person name="Shah Z."/>
            <person name="Kiflezghi M."/>
            <person name="Wade K."/>
            <person name="Ball S.L."/>
            <person name="Bradley K.W."/>
            <person name="Asai D.J."/>
            <person name="Bowman C.A."/>
            <person name="Russell D.A."/>
            <person name="Pope W.H."/>
            <person name="Jacobs-Sera D."/>
            <person name="Hendrix R.W."/>
            <person name="Hatfull G.F."/>
        </authorList>
    </citation>
    <scope>NUCLEOTIDE SEQUENCE [LARGE SCALE GENOMIC DNA]</scope>
    <source>
        <strain evidence="2 3">DSM 27648</strain>
    </source>
</reference>
<dbReference type="STRING" id="1391654.AKJ09_08667"/>
<sequence>MKVVYHFPAGLVALVLVLSTLVSIEIGHRLGRRWVARGHKHGEEEEATSLVKTTVMGLLGLLLAFSFSFSAERYDDRLKINWREANAIDTAYLRSAALTDGARVRVRQLFRQYIEARIEYATTPATDDRLVAIDVESERLQTELWHAAVDEAHRDPKDLTIALLLQSLNEVIDVAAEQRAARRNRVPITILMMLFVSTLFASALVGFSTKLKAVRNLPVWVIFAALVGIVIFTILDLDRPRQGLIRVDVDALLSVRAHMLRNE</sequence>
<accession>A0A0K1Q8E8</accession>
<dbReference type="RefSeq" id="WP_146652991.1">
    <property type="nucleotide sequence ID" value="NZ_CP012333.1"/>
</dbReference>
<evidence type="ECO:0000256" key="1">
    <source>
        <dbReference type="SAM" id="Phobius"/>
    </source>
</evidence>
<name>A0A0K1Q8E8_9BACT</name>
<feature type="transmembrane region" description="Helical" evidence="1">
    <location>
        <begin position="188"/>
        <end position="207"/>
    </location>
</feature>
<feature type="transmembrane region" description="Helical" evidence="1">
    <location>
        <begin position="219"/>
        <end position="237"/>
    </location>
</feature>
<organism evidence="2 3">
    <name type="scientific">Labilithrix luteola</name>
    <dbReference type="NCBI Taxonomy" id="1391654"/>
    <lineage>
        <taxon>Bacteria</taxon>
        <taxon>Pseudomonadati</taxon>
        <taxon>Myxococcota</taxon>
        <taxon>Polyangia</taxon>
        <taxon>Polyangiales</taxon>
        <taxon>Labilitrichaceae</taxon>
        <taxon>Labilithrix</taxon>
    </lineage>
</organism>
<protein>
    <recommendedName>
        <fullName evidence="4">DUF4239 domain-containing protein</fullName>
    </recommendedName>
</protein>
<dbReference type="EMBL" id="CP012333">
    <property type="protein sequence ID" value="AKV02004.1"/>
    <property type="molecule type" value="Genomic_DNA"/>
</dbReference>
<evidence type="ECO:0000313" key="3">
    <source>
        <dbReference type="Proteomes" id="UP000064967"/>
    </source>
</evidence>
<proteinExistence type="predicted"/>
<dbReference type="Proteomes" id="UP000064967">
    <property type="component" value="Chromosome"/>
</dbReference>
<evidence type="ECO:0000313" key="2">
    <source>
        <dbReference type="EMBL" id="AKV02004.1"/>
    </source>
</evidence>
<dbReference type="Pfam" id="PF14023">
    <property type="entry name" value="Bestrophin-like"/>
    <property type="match status" value="1"/>
</dbReference>
<keyword evidence="1" id="KW-0472">Membrane</keyword>
<dbReference type="KEGG" id="llu:AKJ09_08667"/>
<feature type="transmembrane region" description="Helical" evidence="1">
    <location>
        <begin position="47"/>
        <end position="69"/>
    </location>
</feature>
<dbReference type="OrthoDB" id="272864at2"/>
<dbReference type="PATRIC" id="fig|1391654.3.peg.8781"/>